<keyword evidence="6" id="KW-1185">Reference proteome</keyword>
<dbReference type="InterPro" id="IPR009081">
    <property type="entry name" value="PP-bd_ACP"/>
</dbReference>
<dbReference type="InterPro" id="IPR020806">
    <property type="entry name" value="PKS_PP-bd"/>
</dbReference>
<dbReference type="PROSITE" id="PS00455">
    <property type="entry name" value="AMP_BINDING"/>
    <property type="match status" value="1"/>
</dbReference>
<dbReference type="GO" id="GO:0031177">
    <property type="term" value="F:phosphopantetheine binding"/>
    <property type="evidence" value="ECO:0007669"/>
    <property type="project" value="InterPro"/>
</dbReference>
<dbReference type="InterPro" id="IPR020802">
    <property type="entry name" value="TesA-like"/>
</dbReference>
<dbReference type="InterPro" id="IPR036736">
    <property type="entry name" value="ACP-like_sf"/>
</dbReference>
<dbReference type="CDD" id="cd17646">
    <property type="entry name" value="A_NRPS_AB3403-like"/>
    <property type="match status" value="1"/>
</dbReference>
<dbReference type="SUPFAM" id="SSF53474">
    <property type="entry name" value="alpha/beta-Hydrolases"/>
    <property type="match status" value="1"/>
</dbReference>
<dbReference type="EMBL" id="BMMX01000001">
    <property type="protein sequence ID" value="GGK72884.1"/>
    <property type="molecule type" value="Genomic_DNA"/>
</dbReference>
<proteinExistence type="predicted"/>
<dbReference type="InterPro" id="IPR023213">
    <property type="entry name" value="CAT-like_dom_sf"/>
</dbReference>
<dbReference type="Pfam" id="PF13193">
    <property type="entry name" value="AMP-binding_C"/>
    <property type="match status" value="1"/>
</dbReference>
<dbReference type="InterPro" id="IPR006162">
    <property type="entry name" value="Ppantetheine_attach_site"/>
</dbReference>
<evidence type="ECO:0000259" key="4">
    <source>
        <dbReference type="PROSITE" id="PS50075"/>
    </source>
</evidence>
<dbReference type="FunFam" id="1.10.1200.10:FF:000016">
    <property type="entry name" value="Non-ribosomal peptide synthase"/>
    <property type="match status" value="1"/>
</dbReference>
<dbReference type="Pfam" id="PF00668">
    <property type="entry name" value="Condensation"/>
    <property type="match status" value="1"/>
</dbReference>
<dbReference type="Gene3D" id="2.30.38.10">
    <property type="entry name" value="Luciferase, Domain 3"/>
    <property type="match status" value="1"/>
</dbReference>
<dbReference type="GO" id="GO:0003824">
    <property type="term" value="F:catalytic activity"/>
    <property type="evidence" value="ECO:0007669"/>
    <property type="project" value="InterPro"/>
</dbReference>
<dbReference type="FunFam" id="3.30.300.30:FF:000010">
    <property type="entry name" value="Enterobactin synthetase component F"/>
    <property type="match status" value="1"/>
</dbReference>
<dbReference type="PANTHER" id="PTHR45527:SF1">
    <property type="entry name" value="FATTY ACID SYNTHASE"/>
    <property type="match status" value="1"/>
</dbReference>
<dbReference type="InterPro" id="IPR029058">
    <property type="entry name" value="AB_hydrolase_fold"/>
</dbReference>
<dbReference type="Proteomes" id="UP000656042">
    <property type="component" value="Unassembled WGS sequence"/>
</dbReference>
<dbReference type="InterPro" id="IPR001031">
    <property type="entry name" value="Thioesterase"/>
</dbReference>
<evidence type="ECO:0000313" key="5">
    <source>
        <dbReference type="EMBL" id="GGK72884.1"/>
    </source>
</evidence>
<dbReference type="InterPro" id="IPR010071">
    <property type="entry name" value="AA_adenyl_dom"/>
</dbReference>
<dbReference type="Gene3D" id="3.30.300.30">
    <property type="match status" value="1"/>
</dbReference>
<organism evidence="5 6">
    <name type="scientific">Mangrovihabitans endophyticus</name>
    <dbReference type="NCBI Taxonomy" id="1751298"/>
    <lineage>
        <taxon>Bacteria</taxon>
        <taxon>Bacillati</taxon>
        <taxon>Actinomycetota</taxon>
        <taxon>Actinomycetes</taxon>
        <taxon>Micromonosporales</taxon>
        <taxon>Micromonosporaceae</taxon>
        <taxon>Mangrovihabitans</taxon>
    </lineage>
</organism>
<dbReference type="Pfam" id="PF00501">
    <property type="entry name" value="AMP-binding"/>
    <property type="match status" value="1"/>
</dbReference>
<dbReference type="SMART" id="SM00823">
    <property type="entry name" value="PKS_PP"/>
    <property type="match status" value="1"/>
</dbReference>
<dbReference type="GO" id="GO:0044550">
    <property type="term" value="P:secondary metabolite biosynthetic process"/>
    <property type="evidence" value="ECO:0007669"/>
    <property type="project" value="UniProtKB-ARBA"/>
</dbReference>
<name>A0A8J3FM24_9ACTN</name>
<dbReference type="Gene3D" id="3.30.559.30">
    <property type="entry name" value="Nonribosomal peptide synthetase, condensation domain"/>
    <property type="match status" value="1"/>
</dbReference>
<dbReference type="GO" id="GO:0043041">
    <property type="term" value="P:amino acid activation for nonribosomal peptide biosynthetic process"/>
    <property type="evidence" value="ECO:0007669"/>
    <property type="project" value="TreeGrafter"/>
</dbReference>
<dbReference type="InterPro" id="IPR001242">
    <property type="entry name" value="Condensation_dom"/>
</dbReference>
<dbReference type="GO" id="GO:0072330">
    <property type="term" value="P:monocarboxylic acid biosynthetic process"/>
    <property type="evidence" value="ECO:0007669"/>
    <property type="project" value="UniProtKB-ARBA"/>
</dbReference>
<dbReference type="PROSITE" id="PS50075">
    <property type="entry name" value="CARRIER"/>
    <property type="match status" value="1"/>
</dbReference>
<dbReference type="InterPro" id="IPR000873">
    <property type="entry name" value="AMP-dep_synth/lig_dom"/>
</dbReference>
<dbReference type="SUPFAM" id="SSF52777">
    <property type="entry name" value="CoA-dependent acyltransferases"/>
    <property type="match status" value="2"/>
</dbReference>
<dbReference type="PROSITE" id="PS00012">
    <property type="entry name" value="PHOSPHOPANTETHEINE"/>
    <property type="match status" value="1"/>
</dbReference>
<dbReference type="NCBIfam" id="TIGR01733">
    <property type="entry name" value="AA-adenyl-dom"/>
    <property type="match status" value="1"/>
</dbReference>
<dbReference type="SMART" id="SM00824">
    <property type="entry name" value="PKS_TE"/>
    <property type="match status" value="1"/>
</dbReference>
<dbReference type="FunFam" id="3.40.50.12780:FF:000012">
    <property type="entry name" value="Non-ribosomal peptide synthetase"/>
    <property type="match status" value="1"/>
</dbReference>
<dbReference type="Gene3D" id="3.30.559.10">
    <property type="entry name" value="Chloramphenicol acetyltransferase-like domain"/>
    <property type="match status" value="1"/>
</dbReference>
<dbReference type="InterPro" id="IPR045851">
    <property type="entry name" value="AMP-bd_C_sf"/>
</dbReference>
<dbReference type="FunFam" id="3.40.50.980:FF:000002">
    <property type="entry name" value="Enterobactin synthetase component F"/>
    <property type="match status" value="1"/>
</dbReference>
<sequence>MRAALGDVVARHESLRTAFPDTEGVPHQHVLPAAAEVPRLTVTACAAAELDARIQAAASAPFSLAQEPPLRADLFVCPQDEAVLLLTLHHIIADGWSIEVLLRDLATAYRCRSSGRGAPGWPELPVQYADYTLWQRELLGDPAEPGTVSGRQLSYWRDALAGGPTALPLPGARPGPTAAGRRGAGVAIDWNAARHRRVLGLARQQNCTVFMVVQAALCGLLSRMGAGDDIPLGSVTAGRTDPALDDLVGFFVNTLVLRTDLSGDPTFTELLMRVRDVDLQAYAHQDLPFDLLVEELKPPRSPDGNPFFQIMLAFETRAEQRLDFGAVIVEQSVVDVPAAKADVNLQLVEFVGADGAPRGISGMLEYATGLLYAETARMLADRLSRFLDAAVATPGRPISELPLLTVEEREQVLHTWNDTGRHLPATTLPAAFRAQAARTPHATALVSGRGTLTYAEVDRQTDNLARGLRGLGAGPGSIVAVALPRSADLALSLLAAVKAGSAYLPLDPGNPDERIRMMLLEVRPVCVLGEPELRARLDDGETRVVTPGELATDAMTGDADPLGTVPAPRPEHPAYVIYTSGSTGRPKGVIVSHAAINNRLRWMQAAYPLAADDRVLQKTPSGFDVSVWEFFWPMQVGAALVVAEPDEHRDPATLARTIVTQRVTTIHFVPSMLNLFLSEPTAARCGGLRRVFCSGEALPRDTVRAFHRILPGGTLTNLYGPTEAAVDVTFHDCVPGEQGPVPIGRPVWNTQVRVLDDRLAPCPPGPVGELYLAGVQLADGYLGAAALTSMRFVADPYGPPGSRMYRTGDRVRWTSDGELVYLGRTDDQVKLRGQRIEPGEVEAALMARPAVGRACVVVREDTPGDQRLVAYVTPAAAQAPVEPRTLLTGLADVLPAHLVPAAVVVLNTLPLSPNGKLDRRALPAPTADVAQGREPHSCMERALVRLYAELLDAPGVGVEDDFFRLGGHSMLAVRLTQRIRTELAVTVPVQGIFRHPTPAALARHLVRAETAEKAFRPVLELRAEGAGEPVFFVHPGTGLSWCYFRILDELAPGRPIYGLQARGFAEAVRGDALPVPPRTVLEMAADYLAQVREIQPEGPYRLAGWSFGGLVAHRMATALEREGDRVASLVVLDGYPEPPGQQIAGRLLGEALHNLLGVAPSGAACAAGDPAGLADPVLDEVRHRFPPLADADDHVIRAALRIGMNNLRLQYEFVPELLRSDMTLVTAQASDPSAWRPLVAGRLTVRHVDAGHHDLFSNAADDTGRLLAEIIPGVHAAGHGCQERGGRVP</sequence>
<dbReference type="SUPFAM" id="SSF56801">
    <property type="entry name" value="Acetyl-CoA synthetase-like"/>
    <property type="match status" value="1"/>
</dbReference>
<comment type="caution">
    <text evidence="5">The sequence shown here is derived from an EMBL/GenBank/DDBJ whole genome shotgun (WGS) entry which is preliminary data.</text>
</comment>
<reference evidence="5" key="1">
    <citation type="journal article" date="2014" name="Int. J. Syst. Evol. Microbiol.">
        <title>Complete genome sequence of Corynebacterium casei LMG S-19264T (=DSM 44701T), isolated from a smear-ripened cheese.</title>
        <authorList>
            <consortium name="US DOE Joint Genome Institute (JGI-PGF)"/>
            <person name="Walter F."/>
            <person name="Albersmeier A."/>
            <person name="Kalinowski J."/>
            <person name="Ruckert C."/>
        </authorList>
    </citation>
    <scope>NUCLEOTIDE SEQUENCE</scope>
    <source>
        <strain evidence="5">CGMCC 4.7299</strain>
    </source>
</reference>
<evidence type="ECO:0000256" key="1">
    <source>
        <dbReference type="ARBA" id="ARBA00001957"/>
    </source>
</evidence>
<dbReference type="CDD" id="cd19540">
    <property type="entry name" value="LCL_NRPS-like"/>
    <property type="match status" value="1"/>
</dbReference>
<dbReference type="SUPFAM" id="SSF47336">
    <property type="entry name" value="ACP-like"/>
    <property type="match status" value="1"/>
</dbReference>
<dbReference type="Gene3D" id="3.40.50.1820">
    <property type="entry name" value="alpha/beta hydrolase"/>
    <property type="match status" value="1"/>
</dbReference>
<keyword evidence="3" id="KW-0597">Phosphoprotein</keyword>
<evidence type="ECO:0000256" key="3">
    <source>
        <dbReference type="ARBA" id="ARBA00022553"/>
    </source>
</evidence>
<protein>
    <recommendedName>
        <fullName evidence="4">Carrier domain-containing protein</fullName>
    </recommendedName>
</protein>
<accession>A0A8J3FM24</accession>
<dbReference type="GO" id="GO:0005829">
    <property type="term" value="C:cytosol"/>
    <property type="evidence" value="ECO:0007669"/>
    <property type="project" value="TreeGrafter"/>
</dbReference>
<comment type="cofactor">
    <cofactor evidence="1">
        <name>pantetheine 4'-phosphate</name>
        <dbReference type="ChEBI" id="CHEBI:47942"/>
    </cofactor>
</comment>
<dbReference type="Pfam" id="PF00975">
    <property type="entry name" value="Thioesterase"/>
    <property type="match status" value="1"/>
</dbReference>
<gene>
    <name evidence="5" type="ORF">GCM10012284_03530</name>
</gene>
<evidence type="ECO:0000313" key="6">
    <source>
        <dbReference type="Proteomes" id="UP000656042"/>
    </source>
</evidence>
<evidence type="ECO:0000256" key="2">
    <source>
        <dbReference type="ARBA" id="ARBA00022450"/>
    </source>
</evidence>
<dbReference type="GO" id="GO:0008610">
    <property type="term" value="P:lipid biosynthetic process"/>
    <property type="evidence" value="ECO:0007669"/>
    <property type="project" value="UniProtKB-ARBA"/>
</dbReference>
<keyword evidence="2" id="KW-0596">Phosphopantetheine</keyword>
<dbReference type="Gene3D" id="3.40.50.980">
    <property type="match status" value="2"/>
</dbReference>
<dbReference type="InterPro" id="IPR020845">
    <property type="entry name" value="AMP-binding_CS"/>
</dbReference>
<feature type="domain" description="Carrier" evidence="4">
    <location>
        <begin position="934"/>
        <end position="1009"/>
    </location>
</feature>
<reference evidence="5" key="2">
    <citation type="submission" date="2020-09" db="EMBL/GenBank/DDBJ databases">
        <authorList>
            <person name="Sun Q."/>
            <person name="Zhou Y."/>
        </authorList>
    </citation>
    <scope>NUCLEOTIDE SEQUENCE</scope>
    <source>
        <strain evidence="5">CGMCC 4.7299</strain>
    </source>
</reference>
<dbReference type="PANTHER" id="PTHR45527">
    <property type="entry name" value="NONRIBOSOMAL PEPTIDE SYNTHETASE"/>
    <property type="match status" value="1"/>
</dbReference>
<dbReference type="InterPro" id="IPR025110">
    <property type="entry name" value="AMP-bd_C"/>
</dbReference>
<dbReference type="Pfam" id="PF00550">
    <property type="entry name" value="PP-binding"/>
    <property type="match status" value="1"/>
</dbReference>